<proteinExistence type="predicted"/>
<comment type="caution">
    <text evidence="2">The sequence shown here is derived from an EMBL/GenBank/DDBJ whole genome shotgun (WGS) entry which is preliminary data.</text>
</comment>
<reference evidence="2 3" key="1">
    <citation type="submission" date="2020-03" db="EMBL/GenBank/DDBJ databases">
        <title>Genome sequence of strain Massilia sp. TW-1.</title>
        <authorList>
            <person name="Chaudhary D.K."/>
        </authorList>
    </citation>
    <scope>NUCLEOTIDE SEQUENCE [LARGE SCALE GENOMIC DNA]</scope>
    <source>
        <strain evidence="2 3">TW-1</strain>
    </source>
</reference>
<protein>
    <submittedName>
        <fullName evidence="2">Uncharacterized protein</fullName>
    </submittedName>
</protein>
<dbReference type="RefSeq" id="WP_166857053.1">
    <property type="nucleotide sequence ID" value="NZ_JAAQOM010000002.1"/>
</dbReference>
<keyword evidence="3" id="KW-1185">Reference proteome</keyword>
<evidence type="ECO:0000313" key="3">
    <source>
        <dbReference type="Proteomes" id="UP000716322"/>
    </source>
</evidence>
<feature type="region of interest" description="Disordered" evidence="1">
    <location>
        <begin position="40"/>
        <end position="61"/>
    </location>
</feature>
<evidence type="ECO:0000313" key="2">
    <source>
        <dbReference type="EMBL" id="NIA52984.1"/>
    </source>
</evidence>
<name>A0ABX0P6V1_9BURK</name>
<accession>A0ABX0P6V1</accession>
<gene>
    <name evidence="2" type="ORF">HAV22_04865</name>
</gene>
<dbReference type="EMBL" id="JAAQOM010000002">
    <property type="protein sequence ID" value="NIA52984.1"/>
    <property type="molecule type" value="Genomic_DNA"/>
</dbReference>
<organism evidence="2 3">
    <name type="scientific">Telluria antibiotica</name>
    <dbReference type="NCBI Taxonomy" id="2717319"/>
    <lineage>
        <taxon>Bacteria</taxon>
        <taxon>Pseudomonadati</taxon>
        <taxon>Pseudomonadota</taxon>
        <taxon>Betaproteobacteria</taxon>
        <taxon>Burkholderiales</taxon>
        <taxon>Oxalobacteraceae</taxon>
        <taxon>Telluria group</taxon>
        <taxon>Telluria</taxon>
    </lineage>
</organism>
<sequence>MLAVGGVATRTGVMSGVTWVFLIAIKDFRAAYADTGLQRQRPEGTMTSSAHQRHAQPASAVPGRIRRTLASRLRHLAGSGDREFTRAFPALVMAVDVVFQREEFILERFRYPRLPERCAENAVILWALRQVAPLVEQGCIEAGRQAVAALDGILLMQRLGNALAVVRLRWRPVRSGRRQRAAGGARHQL</sequence>
<dbReference type="Proteomes" id="UP000716322">
    <property type="component" value="Unassembled WGS sequence"/>
</dbReference>
<evidence type="ECO:0000256" key="1">
    <source>
        <dbReference type="SAM" id="MobiDB-lite"/>
    </source>
</evidence>